<evidence type="ECO:0000256" key="3">
    <source>
        <dbReference type="ARBA" id="ARBA00006181"/>
    </source>
</evidence>
<dbReference type="PANTHER" id="PTHR13348:SF0">
    <property type="entry name" value="RIBONUCLEASE P PROTEIN SUBUNIT P29"/>
    <property type="match status" value="1"/>
</dbReference>
<evidence type="ECO:0000256" key="10">
    <source>
        <dbReference type="ARBA" id="ARBA00046486"/>
    </source>
</evidence>
<evidence type="ECO:0000256" key="5">
    <source>
        <dbReference type="ARBA" id="ARBA00022490"/>
    </source>
</evidence>
<dbReference type="Pfam" id="PF01868">
    <property type="entry name" value="RNase_P-MRP_p29"/>
    <property type="match status" value="1"/>
</dbReference>
<dbReference type="InterPro" id="IPR023534">
    <property type="entry name" value="Rof/RNase_P-like"/>
</dbReference>
<evidence type="ECO:0000256" key="4">
    <source>
        <dbReference type="ARBA" id="ARBA00016225"/>
    </source>
</evidence>
<dbReference type="AlphaFoldDB" id="A0A8J5NAK8"/>
<dbReference type="GO" id="GO:0005634">
    <property type="term" value="C:nucleus"/>
    <property type="evidence" value="ECO:0007669"/>
    <property type="project" value="UniProtKB-SubCell"/>
</dbReference>
<evidence type="ECO:0000256" key="8">
    <source>
        <dbReference type="ARBA" id="ARBA00022759"/>
    </source>
</evidence>
<dbReference type="Gene3D" id="2.30.30.210">
    <property type="entry name" value="Ribonuclease P/MRP, subunit p29"/>
    <property type="match status" value="1"/>
</dbReference>
<dbReference type="GO" id="GO:0004519">
    <property type="term" value="F:endonuclease activity"/>
    <property type="evidence" value="ECO:0007669"/>
    <property type="project" value="UniProtKB-KW"/>
</dbReference>
<comment type="caution">
    <text evidence="12">The sequence shown here is derived from an EMBL/GenBank/DDBJ whole genome shotgun (WGS) entry which is preliminary data.</text>
</comment>
<keyword evidence="6" id="KW-0819">tRNA processing</keyword>
<evidence type="ECO:0000313" key="13">
    <source>
        <dbReference type="Proteomes" id="UP000747542"/>
    </source>
</evidence>
<evidence type="ECO:0000313" key="12">
    <source>
        <dbReference type="EMBL" id="KAG7177020.1"/>
    </source>
</evidence>
<organism evidence="12 13">
    <name type="scientific">Homarus americanus</name>
    <name type="common">American lobster</name>
    <dbReference type="NCBI Taxonomy" id="6706"/>
    <lineage>
        <taxon>Eukaryota</taxon>
        <taxon>Metazoa</taxon>
        <taxon>Ecdysozoa</taxon>
        <taxon>Arthropoda</taxon>
        <taxon>Crustacea</taxon>
        <taxon>Multicrustacea</taxon>
        <taxon>Malacostraca</taxon>
        <taxon>Eumalacostraca</taxon>
        <taxon>Eucarida</taxon>
        <taxon>Decapoda</taxon>
        <taxon>Pleocyemata</taxon>
        <taxon>Astacidea</taxon>
        <taxon>Nephropoidea</taxon>
        <taxon>Nephropidae</taxon>
        <taxon>Homarus</taxon>
    </lineage>
</organism>
<evidence type="ECO:0000256" key="6">
    <source>
        <dbReference type="ARBA" id="ARBA00022694"/>
    </source>
</evidence>
<evidence type="ECO:0000256" key="1">
    <source>
        <dbReference type="ARBA" id="ARBA00002435"/>
    </source>
</evidence>
<accession>A0A8J5NAK8</accession>
<protein>
    <recommendedName>
        <fullName evidence="4">Ribonuclease P protein subunit p29</fullName>
    </recommendedName>
</protein>
<dbReference type="EMBL" id="JAHLQT010002534">
    <property type="protein sequence ID" value="KAG7177020.1"/>
    <property type="molecule type" value="Genomic_DNA"/>
</dbReference>
<dbReference type="HAMAP" id="MF_00754">
    <property type="entry name" value="RNase_P_1"/>
    <property type="match status" value="1"/>
</dbReference>
<dbReference type="GO" id="GO:0000172">
    <property type="term" value="C:ribonuclease MRP complex"/>
    <property type="evidence" value="ECO:0007669"/>
    <property type="project" value="InterPro"/>
</dbReference>
<dbReference type="GO" id="GO:0006364">
    <property type="term" value="P:rRNA processing"/>
    <property type="evidence" value="ECO:0007669"/>
    <property type="project" value="TreeGrafter"/>
</dbReference>
<dbReference type="GO" id="GO:0016787">
    <property type="term" value="F:hydrolase activity"/>
    <property type="evidence" value="ECO:0007669"/>
    <property type="project" value="UniProtKB-KW"/>
</dbReference>
<dbReference type="GO" id="GO:0001682">
    <property type="term" value="P:tRNA 5'-leader removal"/>
    <property type="evidence" value="ECO:0007669"/>
    <property type="project" value="InterPro"/>
</dbReference>
<gene>
    <name evidence="12" type="primary">Pop4-L</name>
    <name evidence="12" type="ORF">Hamer_G000239</name>
</gene>
<dbReference type="SMART" id="SM00538">
    <property type="entry name" value="POP4"/>
    <property type="match status" value="1"/>
</dbReference>
<dbReference type="GO" id="GO:0030677">
    <property type="term" value="C:ribonuclease P complex"/>
    <property type="evidence" value="ECO:0007669"/>
    <property type="project" value="InterPro"/>
</dbReference>
<comment type="similarity">
    <text evidence="3">Belongs to the eukaryotic/archaeal RNase P protein component 1 family.</text>
</comment>
<dbReference type="PANTHER" id="PTHR13348">
    <property type="entry name" value="RIBONUCLEASE P SUBUNIT P29"/>
    <property type="match status" value="1"/>
</dbReference>
<reference evidence="12" key="1">
    <citation type="journal article" date="2021" name="Sci. Adv.">
        <title>The American lobster genome reveals insights on longevity, neural, and immune adaptations.</title>
        <authorList>
            <person name="Polinski J.M."/>
            <person name="Zimin A.V."/>
            <person name="Clark K.F."/>
            <person name="Kohn A.B."/>
            <person name="Sadowski N."/>
            <person name="Timp W."/>
            <person name="Ptitsyn A."/>
            <person name="Khanna P."/>
            <person name="Romanova D.Y."/>
            <person name="Williams P."/>
            <person name="Greenwood S.J."/>
            <person name="Moroz L.L."/>
            <person name="Walt D.R."/>
            <person name="Bodnar A.G."/>
        </authorList>
    </citation>
    <scope>NUCLEOTIDE SEQUENCE</scope>
    <source>
        <strain evidence="12">GMGI-L3</strain>
    </source>
</reference>
<proteinExistence type="inferred from homology"/>
<comment type="subunit">
    <text evidence="10">Component of nuclear RNase P and RNase MRP ribonucleoproteins. RNase P consists of a catalytic RNA moiety and 10 different protein chains; POP1, POP4, POP5, POP7, RPP14, RPP21, RPP25, RPP30, RPP38 and RPP40. Within the RNase P complex, POP1, POP7 and RPP25 form the 'finger' subcomplex, POP5, RPP14, RPP40 and homodimeric RPP30 form the 'palm' subcomplex, and RPP21, POP4 and RPP38 form the 'wrist' subcomplex. All subunits of the RNase P complex interact with the catalytic RNA. Several subunits of RNase P are also part of the RNase MRP complex. RNase MRP consists of a catalytic RNA moiety and about 8 protein subunits; POP1, POP7, RPP25, RPP30, RPP38, RPP40 and possibly also POP4 and POP5.</text>
</comment>
<feature type="non-terminal residue" evidence="12">
    <location>
        <position position="1"/>
    </location>
</feature>
<feature type="region of interest" description="Disordered" evidence="11">
    <location>
        <begin position="138"/>
        <end position="161"/>
    </location>
</feature>
<name>A0A8J5NAK8_HOMAM</name>
<evidence type="ECO:0000256" key="2">
    <source>
        <dbReference type="ARBA" id="ARBA00004123"/>
    </source>
</evidence>
<comment type="function">
    <text evidence="1">Component of ribonuclease P, a ribonucleoprotein complex that generates mature tRNA molecules by cleaving their 5'-ends.</text>
</comment>
<dbReference type="InterPro" id="IPR002730">
    <property type="entry name" value="Rpp29/RNP1"/>
</dbReference>
<dbReference type="Proteomes" id="UP000747542">
    <property type="component" value="Unassembled WGS sequence"/>
</dbReference>
<sequence>GRGSLVCGSGYHRRRGGRWLPARVTVVLFVGKTKEIIEGYGYISSQKTGEAAWRRHWSGRNYTMEAETSKIYNTLPDVVVERSSALIDLPIEEQSAGSAKQQLRDFLEAHVPKNDRDEINSEVRKGFLLTDKKARIRPHKSLRKRNKKNAPHQGKKRLTGRERRELGLHKVDRCNKTFEMFLPINDLWKKYAVDLLGINYFIVNGWKGGDRDTKTEAVQNRIRKIDYFGCFMRVTKSRCSEYIGTQGIVIKETKNTFMLICPDDKVKIIPKLHSEFSFVVGMVGFSILGNHLHQRSVERAKHNFKKLRLWL</sequence>
<dbReference type="InterPro" id="IPR023538">
    <property type="entry name" value="RNP1"/>
</dbReference>
<feature type="compositionally biased region" description="Basic residues" evidence="11">
    <location>
        <begin position="138"/>
        <end position="158"/>
    </location>
</feature>
<evidence type="ECO:0000256" key="7">
    <source>
        <dbReference type="ARBA" id="ARBA00022722"/>
    </source>
</evidence>
<keyword evidence="7" id="KW-0540">Nuclease</keyword>
<keyword evidence="5" id="KW-0963">Cytoplasm</keyword>
<dbReference type="InterPro" id="IPR036980">
    <property type="entry name" value="RNase_P/MRP_Rpp29_sf"/>
</dbReference>
<keyword evidence="9" id="KW-0378">Hydrolase</keyword>
<keyword evidence="13" id="KW-1185">Reference proteome</keyword>
<dbReference type="InterPro" id="IPR016848">
    <property type="entry name" value="RNase_P/MRP_Rpp29-subunit"/>
</dbReference>
<dbReference type="GO" id="GO:0033204">
    <property type="term" value="F:ribonuclease P RNA binding"/>
    <property type="evidence" value="ECO:0007669"/>
    <property type="project" value="InterPro"/>
</dbReference>
<comment type="subcellular location">
    <subcellularLocation>
        <location evidence="2">Nucleus</location>
    </subcellularLocation>
</comment>
<keyword evidence="8" id="KW-0255">Endonuclease</keyword>
<evidence type="ECO:0000256" key="9">
    <source>
        <dbReference type="ARBA" id="ARBA00022801"/>
    </source>
</evidence>
<dbReference type="SUPFAM" id="SSF101744">
    <property type="entry name" value="Rof/RNase P subunit-like"/>
    <property type="match status" value="1"/>
</dbReference>
<evidence type="ECO:0000256" key="11">
    <source>
        <dbReference type="SAM" id="MobiDB-lite"/>
    </source>
</evidence>